<evidence type="ECO:0000256" key="2">
    <source>
        <dbReference type="SAM" id="SignalP"/>
    </source>
</evidence>
<dbReference type="RefSeq" id="WP_140990393.1">
    <property type="nucleotide sequence ID" value="NZ_VHIQ01000004.1"/>
</dbReference>
<dbReference type="InterPro" id="IPR000758">
    <property type="entry name" value="Enterovir_OMP"/>
</dbReference>
<dbReference type="Pfam" id="PF13505">
    <property type="entry name" value="OMP_b-brl"/>
    <property type="match status" value="1"/>
</dbReference>
<dbReference type="Proteomes" id="UP000317332">
    <property type="component" value="Unassembled WGS sequence"/>
</dbReference>
<feature type="domain" description="Outer membrane protein beta-barrel" evidence="3">
    <location>
        <begin position="9"/>
        <end position="187"/>
    </location>
</feature>
<evidence type="ECO:0000259" key="3">
    <source>
        <dbReference type="Pfam" id="PF13505"/>
    </source>
</evidence>
<evidence type="ECO:0000313" key="5">
    <source>
        <dbReference type="Proteomes" id="UP000317332"/>
    </source>
</evidence>
<gene>
    <name evidence="4" type="ORF">FJ651_10110</name>
</gene>
<dbReference type="Gene3D" id="2.40.160.20">
    <property type="match status" value="1"/>
</dbReference>
<dbReference type="SUPFAM" id="SSF56925">
    <property type="entry name" value="OMPA-like"/>
    <property type="match status" value="1"/>
</dbReference>
<evidence type="ECO:0000313" key="4">
    <source>
        <dbReference type="EMBL" id="TPV33431.1"/>
    </source>
</evidence>
<evidence type="ECO:0000256" key="1">
    <source>
        <dbReference type="ARBA" id="ARBA00022729"/>
    </source>
</evidence>
<accession>A0A506PHY8</accession>
<comment type="caution">
    <text evidence="4">The sequence shown here is derived from an EMBL/GenBank/DDBJ whole genome shotgun (WGS) entry which is preliminary data.</text>
</comment>
<name>A0A506PHY8_9FLAO</name>
<dbReference type="InterPro" id="IPR011250">
    <property type="entry name" value="OMP/PagP_B-barrel"/>
</dbReference>
<sequence>MKKFQLFIALMLFMALNAQAQNESNGNTSTKFGLKGGFASLALKVDVEGTNVNEDVSGFYLGGFAEFYLSDNFNLLPELTYARFTEDGESSDVLLIPVLLKYKPNERFGLLAGPQFDYLLNEEDSEGLKRLGFGLAVGASYDITDNVIIDARYSFGLSDRIDDLGDFDGFDVKAKLNYFQIGLGYRF</sequence>
<protein>
    <submittedName>
        <fullName evidence="4">PorT family protein</fullName>
    </submittedName>
</protein>
<dbReference type="PROSITE" id="PS00695">
    <property type="entry name" value="ENT_VIR_OMP_2"/>
    <property type="match status" value="1"/>
</dbReference>
<dbReference type="GO" id="GO:0044384">
    <property type="term" value="C:host outer membrane"/>
    <property type="evidence" value="ECO:0007669"/>
    <property type="project" value="InterPro"/>
</dbReference>
<dbReference type="AlphaFoldDB" id="A0A506PHY8"/>
<feature type="chain" id="PRO_5021490774" evidence="2">
    <location>
        <begin position="21"/>
        <end position="187"/>
    </location>
</feature>
<keyword evidence="5" id="KW-1185">Reference proteome</keyword>
<proteinExistence type="predicted"/>
<dbReference type="OrthoDB" id="947434at2"/>
<dbReference type="EMBL" id="VHIQ01000004">
    <property type="protein sequence ID" value="TPV33431.1"/>
    <property type="molecule type" value="Genomic_DNA"/>
</dbReference>
<dbReference type="InterPro" id="IPR027385">
    <property type="entry name" value="Beta-barrel_OMP"/>
</dbReference>
<keyword evidence="1 2" id="KW-0732">Signal</keyword>
<feature type="signal peptide" evidence="2">
    <location>
        <begin position="1"/>
        <end position="20"/>
    </location>
</feature>
<reference evidence="4 5" key="1">
    <citation type="submission" date="2019-06" db="EMBL/GenBank/DDBJ databases">
        <title>Flavobacteriaceae Paucihalobacterium erythroidium CWB-1, complete genome.</title>
        <authorList>
            <person name="Wu S."/>
        </authorList>
    </citation>
    <scope>NUCLEOTIDE SEQUENCE [LARGE SCALE GENOMIC DNA]</scope>
    <source>
        <strain evidence="4 5">CWB-1</strain>
    </source>
</reference>
<organism evidence="4 5">
    <name type="scientific">Paucihalobacter ruber</name>
    <dbReference type="NCBI Taxonomy" id="2567861"/>
    <lineage>
        <taxon>Bacteria</taxon>
        <taxon>Pseudomonadati</taxon>
        <taxon>Bacteroidota</taxon>
        <taxon>Flavobacteriia</taxon>
        <taxon>Flavobacteriales</taxon>
        <taxon>Flavobacteriaceae</taxon>
        <taxon>Paucihalobacter</taxon>
    </lineage>
</organism>